<dbReference type="GO" id="GO:0006808">
    <property type="term" value="P:regulation of nitrogen utilization"/>
    <property type="evidence" value="ECO:0007669"/>
    <property type="project" value="InterPro"/>
</dbReference>
<dbReference type="InterPro" id="IPR011322">
    <property type="entry name" value="N-reg_PII-like_a/b"/>
</dbReference>
<reference evidence="3 7" key="4">
    <citation type="submission" date="2019-08" db="EMBL/GenBank/DDBJ databases">
        <title>In-depth cultivation of the pig gut microbiome towards novel bacterial diversity and tailored functional studies.</title>
        <authorList>
            <person name="Wylensek D."/>
            <person name="Hitch T.C.A."/>
            <person name="Clavel T."/>
        </authorList>
    </citation>
    <scope>NUCLEOTIDE SEQUENCE [LARGE SCALE GENOMIC DNA]</scope>
    <source>
        <strain evidence="3 7">WCA3-601-WT-6J</strain>
    </source>
</reference>
<reference evidence="2 6" key="2">
    <citation type="submission" date="2015-10" db="EMBL/GenBank/DDBJ databases">
        <title>A novel member of the family Ruminococcaceae isolated from human faeces.</title>
        <authorList>
            <person name="Shkoporov A.N."/>
            <person name="Chaplin A.V."/>
            <person name="Motuzova O.V."/>
            <person name="Kafarskaia L.I."/>
            <person name="Efimov B.A."/>
        </authorList>
    </citation>
    <scope>NUCLEOTIDE SEQUENCE [LARGE SCALE GENOMIC DNA]</scope>
    <source>
        <strain evidence="2 6">668</strain>
    </source>
</reference>
<evidence type="ECO:0000313" key="2">
    <source>
        <dbReference type="EMBL" id="KUE75577.1"/>
    </source>
</evidence>
<dbReference type="EMBL" id="WMZU01000002">
    <property type="protein sequence ID" value="MTS26150.1"/>
    <property type="molecule type" value="Genomic_DNA"/>
</dbReference>
<dbReference type="Proteomes" id="UP000053433">
    <property type="component" value="Unassembled WGS sequence"/>
</dbReference>
<dbReference type="InterPro" id="IPR015867">
    <property type="entry name" value="N-reg_PII/ATP_PRibTrfase_C"/>
</dbReference>
<reference evidence="1" key="1">
    <citation type="submission" date="2015-02" db="EMBL/GenBank/DDBJ databases">
        <title>A novel member of the family Ruminococcaceae isolated from human feces.</title>
        <authorList>
            <person name="Shkoporov A.N."/>
            <person name="Chaplin A.V."/>
            <person name="Motuzova O.V."/>
            <person name="Kafarskaia L.I."/>
            <person name="Khokhlova E.V."/>
            <person name="Efimov B.A."/>
        </authorList>
    </citation>
    <scope>NUCLEOTIDE SEQUENCE [LARGE SCALE GENOMIC DNA]</scope>
    <source>
        <strain evidence="1">585-1</strain>
    </source>
</reference>
<dbReference type="GeneID" id="42856587"/>
<evidence type="ECO:0000313" key="8">
    <source>
        <dbReference type="Proteomes" id="UP000472755"/>
    </source>
</evidence>
<gene>
    <name evidence="2" type="ORF">ASJ35_13130</name>
    <name evidence="3" type="ORF">FYJ76_06600</name>
    <name evidence="4" type="ORF">GMD59_02480</name>
    <name evidence="1" type="ORF">TQ39_08260</name>
</gene>
<dbReference type="EMBL" id="LMUA01000019">
    <property type="protein sequence ID" value="KUE75577.1"/>
    <property type="molecule type" value="Genomic_DNA"/>
</dbReference>
<dbReference type="GO" id="GO:0030234">
    <property type="term" value="F:enzyme regulator activity"/>
    <property type="evidence" value="ECO:0007669"/>
    <property type="project" value="InterPro"/>
</dbReference>
<accession>A0A0W7TP02</accession>
<comment type="caution">
    <text evidence="1">The sequence shown here is derived from an EMBL/GenBank/DDBJ whole genome shotgun (WGS) entry which is preliminary data.</text>
</comment>
<dbReference type="InterPro" id="IPR002187">
    <property type="entry name" value="N-reg_PII"/>
</dbReference>
<dbReference type="Proteomes" id="UP000431913">
    <property type="component" value="Unassembled WGS sequence"/>
</dbReference>
<dbReference type="EMBL" id="JXXK01000009">
    <property type="protein sequence ID" value="KJF40149.1"/>
    <property type="molecule type" value="Genomic_DNA"/>
</dbReference>
<dbReference type="SUPFAM" id="SSF54913">
    <property type="entry name" value="GlnB-like"/>
    <property type="match status" value="1"/>
</dbReference>
<dbReference type="SMART" id="SM00938">
    <property type="entry name" value="P-II"/>
    <property type="match status" value="1"/>
</dbReference>
<evidence type="ECO:0000313" key="1">
    <source>
        <dbReference type="EMBL" id="KJF40149.1"/>
    </source>
</evidence>
<dbReference type="Pfam" id="PF00543">
    <property type="entry name" value="P-II"/>
    <property type="match status" value="1"/>
</dbReference>
<evidence type="ECO:0000313" key="5">
    <source>
        <dbReference type="Proteomes" id="UP000032483"/>
    </source>
</evidence>
<evidence type="ECO:0000313" key="7">
    <source>
        <dbReference type="Proteomes" id="UP000431913"/>
    </source>
</evidence>
<dbReference type="Gene3D" id="3.30.70.120">
    <property type="match status" value="1"/>
</dbReference>
<dbReference type="PROSITE" id="PS51343">
    <property type="entry name" value="PII_GLNB_DOM"/>
    <property type="match status" value="1"/>
</dbReference>
<reference evidence="4 8" key="3">
    <citation type="journal article" date="2019" name="Nat. Med.">
        <title>A library of human gut bacterial isolates paired with longitudinal multiomics data enables mechanistic microbiome research.</title>
        <authorList>
            <person name="Poyet M."/>
            <person name="Groussin M."/>
            <person name="Gibbons S.M."/>
            <person name="Avila-Pacheco J."/>
            <person name="Jiang X."/>
            <person name="Kearney S.M."/>
            <person name="Perrotta A.R."/>
            <person name="Berdy B."/>
            <person name="Zhao S."/>
            <person name="Lieberman T.D."/>
            <person name="Swanson P.K."/>
            <person name="Smith M."/>
            <person name="Roesemann S."/>
            <person name="Alexander J.E."/>
            <person name="Rich S.A."/>
            <person name="Livny J."/>
            <person name="Vlamakis H."/>
            <person name="Clish C."/>
            <person name="Bullock K."/>
            <person name="Deik A."/>
            <person name="Scott J."/>
            <person name="Pierce K.A."/>
            <person name="Xavier R.J."/>
            <person name="Alm E.J."/>
        </authorList>
    </citation>
    <scope>NUCLEOTIDE SEQUENCE [LARGE SCALE GENOMIC DNA]</scope>
    <source>
        <strain evidence="4 8">BIOML-A4</strain>
    </source>
</reference>
<evidence type="ECO:0008006" key="9">
    <source>
        <dbReference type="Google" id="ProtNLM"/>
    </source>
</evidence>
<dbReference type="AlphaFoldDB" id="A0A0D8J063"/>
<accession>A0A0D8J063</accession>
<organism evidence="1 5">
    <name type="scientific">Ruthenibacterium lactatiformans</name>
    <dbReference type="NCBI Taxonomy" id="1550024"/>
    <lineage>
        <taxon>Bacteria</taxon>
        <taxon>Bacillati</taxon>
        <taxon>Bacillota</taxon>
        <taxon>Clostridia</taxon>
        <taxon>Eubacteriales</taxon>
        <taxon>Oscillospiraceae</taxon>
        <taxon>Ruthenibacterium</taxon>
    </lineage>
</organism>
<keyword evidence="5" id="KW-1185">Reference proteome</keyword>
<evidence type="ECO:0000313" key="6">
    <source>
        <dbReference type="Proteomes" id="UP000053433"/>
    </source>
</evidence>
<evidence type="ECO:0000313" key="4">
    <source>
        <dbReference type="EMBL" id="MTS26150.1"/>
    </source>
</evidence>
<name>A0A0D8J063_9FIRM</name>
<dbReference type="RefSeq" id="WP_009324057.1">
    <property type="nucleotide sequence ID" value="NZ_CAOJUJ010000003.1"/>
</dbReference>
<sequence length="238" mass="25143">MTDFISPVRCMVTIVDRGKGDRVVDLCRARHVAVQLVMLGHGTASAEVMDYLGLDEPEKDIVLSLVPGALVAPLLADLTLALGFSRPGKGIAFTVPLSGISAAANRQTDGGRVRAEINVEREVPPMTENNQFELIISVVEHGMADDVMAAAKTAGARGGTVARARGLSSEEAEKFLHITIQPEKDVVLILTAAAQKQSIMKAICNEAFARTGERGIAFSVPVSDVTGLDLARLAGQAE</sequence>
<dbReference type="EMBL" id="VUNJ01000005">
    <property type="protein sequence ID" value="MST91611.1"/>
    <property type="molecule type" value="Genomic_DNA"/>
</dbReference>
<protein>
    <recommendedName>
        <fullName evidence="9">P-II family nitrogen regulator</fullName>
    </recommendedName>
</protein>
<dbReference type="Proteomes" id="UP000472755">
    <property type="component" value="Unassembled WGS sequence"/>
</dbReference>
<evidence type="ECO:0000313" key="3">
    <source>
        <dbReference type="EMBL" id="MST91611.1"/>
    </source>
</evidence>
<proteinExistence type="predicted"/>
<dbReference type="Proteomes" id="UP000032483">
    <property type="component" value="Unassembled WGS sequence"/>
</dbReference>